<dbReference type="PANTHER" id="PTHR13789">
    <property type="entry name" value="MONOOXYGENASE"/>
    <property type="match status" value="1"/>
</dbReference>
<organism evidence="4 5">
    <name type="scientific">Paraflavisolibacter caeni</name>
    <dbReference type="NCBI Taxonomy" id="2982496"/>
    <lineage>
        <taxon>Bacteria</taxon>
        <taxon>Pseudomonadati</taxon>
        <taxon>Bacteroidota</taxon>
        <taxon>Chitinophagia</taxon>
        <taxon>Chitinophagales</taxon>
        <taxon>Chitinophagaceae</taxon>
        <taxon>Paraflavisolibacter</taxon>
    </lineage>
</organism>
<protein>
    <submittedName>
        <fullName evidence="4">FAD-dependent monooxygenase</fullName>
    </submittedName>
</protein>
<keyword evidence="2 4" id="KW-0503">Monooxygenase</keyword>
<evidence type="ECO:0000313" key="5">
    <source>
        <dbReference type="Proteomes" id="UP001155483"/>
    </source>
</evidence>
<reference evidence="4" key="2">
    <citation type="submission" date="2023-04" db="EMBL/GenBank/DDBJ databases">
        <title>Paracnuella aquatica gen. nov., sp. nov., a member of the family Chitinophagaceae isolated from a hot spring.</title>
        <authorList>
            <person name="Wang C."/>
        </authorList>
    </citation>
    <scope>NUCLEOTIDE SEQUENCE</scope>
    <source>
        <strain evidence="4">LB-8</strain>
    </source>
</reference>
<dbReference type="Proteomes" id="UP001155483">
    <property type="component" value="Unassembled WGS sequence"/>
</dbReference>
<sequence length="378" mass="41489">MSTVRNVLIVGGGIGGLSSGIALARNGCSVTIAELHQEFNVYGVGIIQPANALRALDALGLADEAMRRGSPYGLVKMCTAAGHVFTQVGVPPIGRLPSHNGISRRILHEILYEEAVKQGVVFKMGMSVAVIENKADEVGVQFTDGTTGTFDLLIGADGVYSKVRSLMFGQYKPRYTNESVWRYPFKRLPELETGYMFMGKRSKVGLIPMTADTMYMFLVTSEGEDNPFIPEEELVPRMKAWLEEYSAPMVQKVINEITDPKKVVYRPLEVLFVPAPWYKNRVVLIGDSVHATIPQLGQGAGLALEDSIVLAELLQKENDVTVALQQFTDRRIARCKMVVDVSVQVGELEQLDWKGQLPEGINIGAIMGKALGEMMQPI</sequence>
<dbReference type="GO" id="GO:0004497">
    <property type="term" value="F:monooxygenase activity"/>
    <property type="evidence" value="ECO:0007669"/>
    <property type="project" value="UniProtKB-KW"/>
</dbReference>
<accession>A0A9X3B8G3</accession>
<feature type="domain" description="FAD-binding" evidence="3">
    <location>
        <begin position="6"/>
        <end position="339"/>
    </location>
</feature>
<keyword evidence="1" id="KW-0560">Oxidoreductase</keyword>
<keyword evidence="5" id="KW-1185">Reference proteome</keyword>
<dbReference type="GO" id="GO:0071949">
    <property type="term" value="F:FAD binding"/>
    <property type="evidence" value="ECO:0007669"/>
    <property type="project" value="InterPro"/>
</dbReference>
<dbReference type="EMBL" id="JAOTIF010000007">
    <property type="protein sequence ID" value="MCU7549741.1"/>
    <property type="molecule type" value="Genomic_DNA"/>
</dbReference>
<dbReference type="InterPro" id="IPR036188">
    <property type="entry name" value="FAD/NAD-bd_sf"/>
</dbReference>
<dbReference type="Gene3D" id="3.50.50.60">
    <property type="entry name" value="FAD/NAD(P)-binding domain"/>
    <property type="match status" value="1"/>
</dbReference>
<comment type="caution">
    <text evidence="4">The sequence shown here is derived from an EMBL/GenBank/DDBJ whole genome shotgun (WGS) entry which is preliminary data.</text>
</comment>
<dbReference type="RefSeq" id="WP_279297181.1">
    <property type="nucleotide sequence ID" value="NZ_JAOTIF010000007.1"/>
</dbReference>
<evidence type="ECO:0000256" key="1">
    <source>
        <dbReference type="ARBA" id="ARBA00023002"/>
    </source>
</evidence>
<dbReference type="PRINTS" id="PR00420">
    <property type="entry name" value="RNGMNOXGNASE"/>
</dbReference>
<dbReference type="Pfam" id="PF01494">
    <property type="entry name" value="FAD_binding_3"/>
    <property type="match status" value="1"/>
</dbReference>
<dbReference type="InterPro" id="IPR050493">
    <property type="entry name" value="FAD-dep_Monooxygenase_BioMet"/>
</dbReference>
<dbReference type="PANTHER" id="PTHR13789:SF309">
    <property type="entry name" value="PUTATIVE (AFU_ORTHOLOGUE AFUA_6G14510)-RELATED"/>
    <property type="match status" value="1"/>
</dbReference>
<dbReference type="SUPFAM" id="SSF51905">
    <property type="entry name" value="FAD/NAD(P)-binding domain"/>
    <property type="match status" value="1"/>
</dbReference>
<dbReference type="InterPro" id="IPR002938">
    <property type="entry name" value="FAD-bd"/>
</dbReference>
<dbReference type="AlphaFoldDB" id="A0A9X3B8G3"/>
<evidence type="ECO:0000313" key="4">
    <source>
        <dbReference type="EMBL" id="MCU7549741.1"/>
    </source>
</evidence>
<name>A0A9X3B8G3_9BACT</name>
<proteinExistence type="predicted"/>
<evidence type="ECO:0000256" key="2">
    <source>
        <dbReference type="ARBA" id="ARBA00023033"/>
    </source>
</evidence>
<dbReference type="NCBIfam" id="NF005313">
    <property type="entry name" value="PRK06847.1"/>
    <property type="match status" value="1"/>
</dbReference>
<gene>
    <name evidence="4" type="ORF">OCK74_11485</name>
</gene>
<evidence type="ECO:0000259" key="3">
    <source>
        <dbReference type="Pfam" id="PF01494"/>
    </source>
</evidence>
<reference evidence="4" key="1">
    <citation type="submission" date="2022-09" db="EMBL/GenBank/DDBJ databases">
        <authorList>
            <person name="Yuan C."/>
            <person name="Ke Z."/>
        </authorList>
    </citation>
    <scope>NUCLEOTIDE SEQUENCE</scope>
    <source>
        <strain evidence="4">LB-8</strain>
    </source>
</reference>